<dbReference type="SMART" id="SM00382">
    <property type="entry name" value="AAA"/>
    <property type="match status" value="1"/>
</dbReference>
<dbReference type="CDD" id="cd03219">
    <property type="entry name" value="ABC_Mj1267_LivG_branched"/>
    <property type="match status" value="1"/>
</dbReference>
<keyword evidence="7 9" id="KW-1133">Transmembrane helix</keyword>
<evidence type="ECO:0000259" key="10">
    <source>
        <dbReference type="PROSITE" id="PS50893"/>
    </source>
</evidence>
<keyword evidence="6 11" id="KW-0067">ATP-binding</keyword>
<dbReference type="EMBL" id="JAAGWF010000004">
    <property type="protein sequence ID" value="NEK56852.1"/>
    <property type="molecule type" value="Genomic_DNA"/>
</dbReference>
<dbReference type="Pfam" id="PF12399">
    <property type="entry name" value="BCA_ABC_TP_C"/>
    <property type="match status" value="1"/>
</dbReference>
<dbReference type="PANTHER" id="PTHR45772">
    <property type="entry name" value="CONSERVED COMPONENT OF ABC TRANSPORTER FOR NATURAL AMINO ACIDS-RELATED"/>
    <property type="match status" value="1"/>
</dbReference>
<dbReference type="InterPro" id="IPR051120">
    <property type="entry name" value="ABC_AA/LPS_Transport"/>
</dbReference>
<feature type="transmembrane region" description="Helical" evidence="9">
    <location>
        <begin position="7"/>
        <end position="27"/>
    </location>
</feature>
<proteinExistence type="predicted"/>
<evidence type="ECO:0000313" key="12">
    <source>
        <dbReference type="Proteomes" id="UP000470246"/>
    </source>
</evidence>
<keyword evidence="3" id="KW-1003">Cell membrane</keyword>
<evidence type="ECO:0000256" key="6">
    <source>
        <dbReference type="ARBA" id="ARBA00022840"/>
    </source>
</evidence>
<feature type="transmembrane region" description="Helical" evidence="9">
    <location>
        <begin position="289"/>
        <end position="311"/>
    </location>
</feature>
<dbReference type="InterPro" id="IPR032823">
    <property type="entry name" value="BCA_ABC_TP_C"/>
</dbReference>
<dbReference type="AlphaFoldDB" id="A0A7K3VW75"/>
<dbReference type="GO" id="GO:0005886">
    <property type="term" value="C:plasma membrane"/>
    <property type="evidence" value="ECO:0007669"/>
    <property type="project" value="UniProtKB-SubCell"/>
</dbReference>
<evidence type="ECO:0000256" key="1">
    <source>
        <dbReference type="ARBA" id="ARBA00004651"/>
    </source>
</evidence>
<dbReference type="PROSITE" id="PS50893">
    <property type="entry name" value="ABC_TRANSPORTER_2"/>
    <property type="match status" value="1"/>
</dbReference>
<sequence length="605" mass="64278">MTTVRQVWGTGLKMAGAPLVLLLVGIFSSSNDYLIYLATATAVAYILTSAFNIIYGYAGVFNLALVAIYGLGAFTAVYCVVQLEWSFWLSGLAATAVSALVSVLIALPSRRLDELFLAIATLAFTLALTDLLIDWEEFTGGAVGIFAIPSPTFFGLDLIGGFPEYYWLCAVFAWAIFVISRRINASGLGRRFVALREGPRVLAAVGGSMGSTRLVAFGISGAFAGLAGWLYAFFQLSLSQDTFSFQRLTILLLATILGGAGFLYGPVVGVIVLVAFGELSFASGQSQDLVLGVGIIVLIALGSGGVAGVLARLGERWNWRRFWVPAKATGVGPVPRDIPQQRGESQPIVARDVEPSELVLSDVTVRFGGTVAVDGVSLTLRTGESVGLIGPNGAGKTTLFNAVTGDVRATGSIKLDGRELLGLTPEKVVNGGVARTFQSPHVIPDLTLIENLMLAGDTGSVGWWRQALLTPGARKHDRGVRERAMRMLAEFELAGRANEKAGSQTYGTLRLMEIARNLMMNPSLLLLDEPGAGLTEHERDEVASVVRRLSGSGLGVLLVDHNLSLIRAACDRVYVVDHGQVLATGTPDEVFAHEGVISAYLGVPR</sequence>
<dbReference type="SUPFAM" id="SSF52540">
    <property type="entry name" value="P-loop containing nucleoside triphosphate hydrolases"/>
    <property type="match status" value="1"/>
</dbReference>
<dbReference type="Pfam" id="PF02653">
    <property type="entry name" value="BPD_transp_2"/>
    <property type="match status" value="1"/>
</dbReference>
<comment type="caution">
    <text evidence="11">The sequence shown here is derived from an EMBL/GenBank/DDBJ whole genome shotgun (WGS) entry which is preliminary data.</text>
</comment>
<dbReference type="CDD" id="cd06581">
    <property type="entry name" value="TM_PBP1_LivM_like"/>
    <property type="match status" value="1"/>
</dbReference>
<dbReference type="InterPro" id="IPR001851">
    <property type="entry name" value="ABC_transp_permease"/>
</dbReference>
<evidence type="ECO:0000313" key="11">
    <source>
        <dbReference type="EMBL" id="NEK56852.1"/>
    </source>
</evidence>
<name>A0A7K3VW75_9ACTN</name>
<accession>A0A7K3VW75</accession>
<evidence type="ECO:0000256" key="5">
    <source>
        <dbReference type="ARBA" id="ARBA00022741"/>
    </source>
</evidence>
<dbReference type="InterPro" id="IPR027417">
    <property type="entry name" value="P-loop_NTPase"/>
</dbReference>
<feature type="transmembrane region" description="Helical" evidence="9">
    <location>
        <begin position="87"/>
        <end position="108"/>
    </location>
</feature>
<keyword evidence="4 9" id="KW-0812">Transmembrane</keyword>
<dbReference type="GO" id="GO:0016887">
    <property type="term" value="F:ATP hydrolysis activity"/>
    <property type="evidence" value="ECO:0007669"/>
    <property type="project" value="InterPro"/>
</dbReference>
<dbReference type="RefSeq" id="WP_163480050.1">
    <property type="nucleotide sequence ID" value="NZ_JAAGWF010000004.1"/>
</dbReference>
<evidence type="ECO:0000256" key="7">
    <source>
        <dbReference type="ARBA" id="ARBA00022989"/>
    </source>
</evidence>
<dbReference type="Gene3D" id="3.40.50.300">
    <property type="entry name" value="P-loop containing nucleotide triphosphate hydrolases"/>
    <property type="match status" value="1"/>
</dbReference>
<dbReference type="GO" id="GO:0005524">
    <property type="term" value="F:ATP binding"/>
    <property type="evidence" value="ECO:0007669"/>
    <property type="project" value="UniProtKB-KW"/>
</dbReference>
<comment type="subcellular location">
    <subcellularLocation>
        <location evidence="1">Cell membrane</location>
        <topology evidence="1">Multi-pass membrane protein</topology>
    </subcellularLocation>
</comment>
<evidence type="ECO:0000256" key="4">
    <source>
        <dbReference type="ARBA" id="ARBA00022692"/>
    </source>
</evidence>
<reference evidence="11 12" key="1">
    <citation type="submission" date="2020-02" db="EMBL/GenBank/DDBJ databases">
        <title>Geodermatophilus sabuli CPCC 205279 I12A-02694.</title>
        <authorList>
            <person name="Jiang Z."/>
        </authorList>
    </citation>
    <scope>NUCLEOTIDE SEQUENCE [LARGE SCALE GENOMIC DNA]</scope>
    <source>
        <strain evidence="11 12">I12A-02694</strain>
    </source>
</reference>
<gene>
    <name evidence="11" type="ORF">GCU56_03065</name>
</gene>
<keyword evidence="2" id="KW-0813">Transport</keyword>
<feature type="transmembrane region" description="Helical" evidence="9">
    <location>
        <begin position="250"/>
        <end position="277"/>
    </location>
</feature>
<feature type="transmembrane region" description="Helical" evidence="9">
    <location>
        <begin position="61"/>
        <end position="81"/>
    </location>
</feature>
<keyword evidence="5" id="KW-0547">Nucleotide-binding</keyword>
<evidence type="ECO:0000256" key="8">
    <source>
        <dbReference type="ARBA" id="ARBA00023136"/>
    </source>
</evidence>
<feature type="transmembrane region" description="Helical" evidence="9">
    <location>
        <begin position="165"/>
        <end position="183"/>
    </location>
</feature>
<dbReference type="Pfam" id="PF00005">
    <property type="entry name" value="ABC_tran"/>
    <property type="match status" value="1"/>
</dbReference>
<evidence type="ECO:0000256" key="9">
    <source>
        <dbReference type="SAM" id="Phobius"/>
    </source>
</evidence>
<dbReference type="InterPro" id="IPR003593">
    <property type="entry name" value="AAA+_ATPase"/>
</dbReference>
<keyword evidence="8 9" id="KW-0472">Membrane</keyword>
<dbReference type="PANTHER" id="PTHR45772:SF9">
    <property type="entry name" value="CONSERVED COMPONENT OF ABC TRANSPORTER FOR NATURAL AMINO ACIDS"/>
    <property type="match status" value="1"/>
</dbReference>
<organism evidence="11 12">
    <name type="scientific">Geodermatophilus sabuli</name>
    <dbReference type="NCBI Taxonomy" id="1564158"/>
    <lineage>
        <taxon>Bacteria</taxon>
        <taxon>Bacillati</taxon>
        <taxon>Actinomycetota</taxon>
        <taxon>Actinomycetes</taxon>
        <taxon>Geodermatophilales</taxon>
        <taxon>Geodermatophilaceae</taxon>
        <taxon>Geodermatophilus</taxon>
    </lineage>
</organism>
<dbReference type="Proteomes" id="UP000470246">
    <property type="component" value="Unassembled WGS sequence"/>
</dbReference>
<keyword evidence="12" id="KW-1185">Reference proteome</keyword>
<dbReference type="InterPro" id="IPR003439">
    <property type="entry name" value="ABC_transporter-like_ATP-bd"/>
</dbReference>
<evidence type="ECO:0000256" key="3">
    <source>
        <dbReference type="ARBA" id="ARBA00022475"/>
    </source>
</evidence>
<feature type="transmembrane region" description="Helical" evidence="9">
    <location>
        <begin position="115"/>
        <end position="133"/>
    </location>
</feature>
<feature type="domain" description="ABC transporter" evidence="10">
    <location>
        <begin position="358"/>
        <end position="603"/>
    </location>
</feature>
<evidence type="ECO:0000256" key="2">
    <source>
        <dbReference type="ARBA" id="ARBA00022448"/>
    </source>
</evidence>
<dbReference type="GO" id="GO:0015658">
    <property type="term" value="F:branched-chain amino acid transmembrane transporter activity"/>
    <property type="evidence" value="ECO:0007669"/>
    <property type="project" value="InterPro"/>
</dbReference>
<feature type="transmembrane region" description="Helical" evidence="9">
    <location>
        <begin position="214"/>
        <end position="238"/>
    </location>
</feature>
<feature type="transmembrane region" description="Helical" evidence="9">
    <location>
        <begin position="33"/>
        <end position="54"/>
    </location>
</feature>
<dbReference type="InterPro" id="IPR043428">
    <property type="entry name" value="LivM-like"/>
</dbReference>
<protein>
    <submittedName>
        <fullName evidence="11">Branched-chain amino acid ABC transporter ATP-binding protein/permease</fullName>
    </submittedName>
</protein>